<evidence type="ECO:0000259" key="2">
    <source>
        <dbReference type="Pfam" id="PF14780"/>
    </source>
</evidence>
<feature type="compositionally biased region" description="Basic and acidic residues" evidence="1">
    <location>
        <begin position="287"/>
        <end position="297"/>
    </location>
</feature>
<gene>
    <name evidence="3" type="ORF">CARUB_v10011300mg</name>
</gene>
<accession>R0IGC5</accession>
<dbReference type="PANTHER" id="PTHR34786:SF1">
    <property type="entry name" value="OS09G0504900 PROTEIN"/>
    <property type="match status" value="1"/>
</dbReference>
<feature type="region of interest" description="Disordered" evidence="1">
    <location>
        <begin position="250"/>
        <end position="378"/>
    </location>
</feature>
<dbReference type="Pfam" id="PF14780">
    <property type="entry name" value="NEPRO_N"/>
    <property type="match status" value="1"/>
</dbReference>
<protein>
    <recommendedName>
        <fullName evidence="2">Nucleolus and neural progenitor protein-like N-terminal domain-containing protein</fullName>
    </recommendedName>
</protein>
<dbReference type="eggNOG" id="ENOG502S2U0">
    <property type="taxonomic scope" value="Eukaryota"/>
</dbReference>
<dbReference type="STRING" id="81985.R0IGC5"/>
<feature type="region of interest" description="Disordered" evidence="1">
    <location>
        <begin position="396"/>
        <end position="440"/>
    </location>
</feature>
<name>R0IGC5_9BRAS</name>
<feature type="compositionally biased region" description="Low complexity" evidence="1">
    <location>
        <begin position="267"/>
        <end position="278"/>
    </location>
</feature>
<evidence type="ECO:0000256" key="1">
    <source>
        <dbReference type="SAM" id="MobiDB-lite"/>
    </source>
</evidence>
<dbReference type="KEGG" id="crb:17898915"/>
<dbReference type="Proteomes" id="UP000029121">
    <property type="component" value="Unassembled WGS sequence"/>
</dbReference>
<dbReference type="InterPro" id="IPR027951">
    <property type="entry name" value="Nepro_N"/>
</dbReference>
<dbReference type="OrthoDB" id="114080at2759"/>
<proteinExistence type="predicted"/>
<keyword evidence="4" id="KW-1185">Reference proteome</keyword>
<organism evidence="3 4">
    <name type="scientific">Capsella rubella</name>
    <dbReference type="NCBI Taxonomy" id="81985"/>
    <lineage>
        <taxon>Eukaryota</taxon>
        <taxon>Viridiplantae</taxon>
        <taxon>Streptophyta</taxon>
        <taxon>Embryophyta</taxon>
        <taxon>Tracheophyta</taxon>
        <taxon>Spermatophyta</taxon>
        <taxon>Magnoliopsida</taxon>
        <taxon>eudicotyledons</taxon>
        <taxon>Gunneridae</taxon>
        <taxon>Pentapetalae</taxon>
        <taxon>rosids</taxon>
        <taxon>malvids</taxon>
        <taxon>Brassicales</taxon>
        <taxon>Brassicaceae</taxon>
        <taxon>Camelineae</taxon>
        <taxon>Capsella</taxon>
    </lineage>
</organism>
<evidence type="ECO:0000313" key="3">
    <source>
        <dbReference type="EMBL" id="EOA37405.1"/>
    </source>
</evidence>
<reference evidence="4" key="1">
    <citation type="journal article" date="2013" name="Nat. Genet.">
        <title>The Capsella rubella genome and the genomic consequences of rapid mating system evolution.</title>
        <authorList>
            <person name="Slotte T."/>
            <person name="Hazzouri K.M."/>
            <person name="Agren J.A."/>
            <person name="Koenig D."/>
            <person name="Maumus F."/>
            <person name="Guo Y.L."/>
            <person name="Steige K."/>
            <person name="Platts A.E."/>
            <person name="Escobar J.S."/>
            <person name="Newman L.K."/>
            <person name="Wang W."/>
            <person name="Mandakova T."/>
            <person name="Vello E."/>
            <person name="Smith L.M."/>
            <person name="Henz S.R."/>
            <person name="Steffen J."/>
            <person name="Takuno S."/>
            <person name="Brandvain Y."/>
            <person name="Coop G."/>
            <person name="Andolfatto P."/>
            <person name="Hu T.T."/>
            <person name="Blanchette M."/>
            <person name="Clark R.M."/>
            <person name="Quesneville H."/>
            <person name="Nordborg M."/>
            <person name="Gaut B.S."/>
            <person name="Lysak M.A."/>
            <person name="Jenkins J."/>
            <person name="Grimwood J."/>
            <person name="Chapman J."/>
            <person name="Prochnik S."/>
            <person name="Shu S."/>
            <person name="Rokhsar D."/>
            <person name="Schmutz J."/>
            <person name="Weigel D."/>
            <person name="Wright S.I."/>
        </authorList>
    </citation>
    <scope>NUCLEOTIDE SEQUENCE [LARGE SCALE GENOMIC DNA]</scope>
    <source>
        <strain evidence="4">cv. Monte Gargano</strain>
    </source>
</reference>
<dbReference type="EMBL" id="KB870805">
    <property type="protein sequence ID" value="EOA37405.1"/>
    <property type="molecule type" value="Genomic_DNA"/>
</dbReference>
<evidence type="ECO:0000313" key="4">
    <source>
        <dbReference type="Proteomes" id="UP000029121"/>
    </source>
</evidence>
<dbReference type="AlphaFoldDB" id="R0IGC5"/>
<sequence>MDDTQAKALEEKLKSQLSQLELEHAVFDRMVYKNKNQHRRCSYFQYLLKVRRDLRLLRTANMEGVLRPCFHVISGRISKQKIHVLESLKLKQCDTGKPNVLERLRGTLHLLSQMTEPILKAASGISTLLARSFFIGFSVTFLALLARLRVLVQQILLDAVTVFNSVTSTYLKKQSVKIAQDGVEIFREFYPKEEECVTVLDCVWKTDKYVLLETLQKHESSKPVEENVTEDATTKDPLIQYQTSVSSLGEDLSPLLDADDGGVTVRESSSPIAEAASSKTGNAMQPEDSKNPEDASTRECSVQYHTFVSPLGEDIPPPLISPLIGADKNGDGTATECSDPITEAVSPKTNNGSQTEDSEQPKDESTNPVSPAKVNVDTSKASCRATKVAFLPLKRPASVITPNAIEEPPKKKQETGGKDKKEEDGFYNLLVHGTQKDSLF</sequence>
<feature type="domain" description="Nucleolus and neural progenitor protein-like N-terminal" evidence="2">
    <location>
        <begin position="7"/>
        <end position="165"/>
    </location>
</feature>
<dbReference type="PANTHER" id="PTHR34786">
    <property type="entry name" value="OS09G0504900 PROTEIN"/>
    <property type="match status" value="1"/>
</dbReference>
<feature type="compositionally biased region" description="Basic and acidic residues" evidence="1">
    <location>
        <begin position="407"/>
        <end position="424"/>
    </location>
</feature>